<feature type="disulfide bond" evidence="2">
    <location>
        <begin position="75"/>
        <end position="102"/>
    </location>
</feature>
<dbReference type="PANTHER" id="PTHR33236">
    <property type="entry name" value="INTRAFLAGELLAR TRANSPORT PROTEIN 122 FAMILY PROTEIN-RELATED"/>
    <property type="match status" value="1"/>
</dbReference>
<dbReference type="Pfam" id="PF26080">
    <property type="entry name" value="CUB_animal"/>
    <property type="match status" value="1"/>
</dbReference>
<comment type="caution">
    <text evidence="6">The sequence shown here is derived from an EMBL/GenBank/DDBJ whole genome shotgun (WGS) entry which is preliminary data.</text>
</comment>
<gene>
    <name evidence="6" type="ORF">B4U79_16526</name>
</gene>
<evidence type="ECO:0000256" key="4">
    <source>
        <dbReference type="SAM" id="SignalP"/>
    </source>
</evidence>
<keyword evidence="4" id="KW-0732">Signal</keyword>
<dbReference type="Proteomes" id="UP000285301">
    <property type="component" value="Unassembled WGS sequence"/>
</dbReference>
<dbReference type="EMBL" id="NCKU01006594">
    <property type="protein sequence ID" value="RWS03339.1"/>
    <property type="molecule type" value="Genomic_DNA"/>
</dbReference>
<comment type="caution">
    <text evidence="2">Lacks conserved residue(s) required for the propagation of feature annotation.</text>
</comment>
<feature type="region of interest" description="Disordered" evidence="3">
    <location>
        <begin position="332"/>
        <end position="355"/>
    </location>
</feature>
<keyword evidence="7" id="KW-1185">Reference proteome</keyword>
<dbReference type="InterPro" id="IPR000859">
    <property type="entry name" value="CUB_dom"/>
</dbReference>
<dbReference type="PANTHER" id="PTHR33236:SF4">
    <property type="entry name" value="CUB DOMAIN-CONTAINING PROTEIN"/>
    <property type="match status" value="1"/>
</dbReference>
<dbReference type="STRING" id="1965070.A0A3S3P8H4"/>
<reference evidence="6 7" key="1">
    <citation type="journal article" date="2018" name="Gigascience">
        <title>Genomes of trombidid mites reveal novel predicted allergens and laterally-transferred genes associated with secondary metabolism.</title>
        <authorList>
            <person name="Dong X."/>
            <person name="Chaisiri K."/>
            <person name="Xia D."/>
            <person name="Armstrong S.D."/>
            <person name="Fang Y."/>
            <person name="Donnelly M.J."/>
            <person name="Kadowaki T."/>
            <person name="McGarry J.W."/>
            <person name="Darby A.C."/>
            <person name="Makepeace B.L."/>
        </authorList>
    </citation>
    <scope>NUCLEOTIDE SEQUENCE [LARGE SCALE GENOMIC DNA]</scope>
    <source>
        <strain evidence="6">UoL-WK</strain>
    </source>
</reference>
<evidence type="ECO:0000313" key="7">
    <source>
        <dbReference type="Proteomes" id="UP000285301"/>
    </source>
</evidence>
<dbReference type="InterPro" id="IPR035914">
    <property type="entry name" value="Sperma_CUB_dom_sf"/>
</dbReference>
<evidence type="ECO:0000259" key="5">
    <source>
        <dbReference type="PROSITE" id="PS01180"/>
    </source>
</evidence>
<dbReference type="InterPro" id="IPR058698">
    <property type="entry name" value="CUB_metazoa"/>
</dbReference>
<sequence length="427" mass="46560">MHPKLVLLLVVTFNCVHCNFILNKLGLAPAIPCIGTLSQKPGSCLAAEVCAQRGQVIDGECLANAGLCCIPVVRCNGVIDGNNTYFANFDFPNATEGNQTICTLTVKKMSGLGIPNVVSIKLEFEVFDIASVSSDSHKCDEDSFTVEGVNARLPTLCGQNKNQHIYIPIDIGNVESFKIKIKLSDSTTIARKWLIRVLQLGEGNPSIAPRGCLQYHSSLEGSIKSFNFDDSNNVGNGNIAGLNYAVCLRQQIGYCQIKVKALSFAMSSVSRKKRTPQSDSQISIPADVYERLMKASAEFNHLYAAGLISMPTLSPATMTSATGEQTSWQLSEVTTSETMTSNENEADSKTSSGSEMIANRCTQKDRISFSSIVEHKIIPVFCGERFAKRVTMKSEPYIVRVENTGKKHGKGFALQYTQTICKNGLYF</sequence>
<dbReference type="PROSITE" id="PS01180">
    <property type="entry name" value="CUB"/>
    <property type="match status" value="1"/>
</dbReference>
<feature type="domain" description="CUB" evidence="5">
    <location>
        <begin position="75"/>
        <end position="159"/>
    </location>
</feature>
<proteinExistence type="predicted"/>
<dbReference type="SUPFAM" id="SSF49854">
    <property type="entry name" value="Spermadhesin, CUB domain"/>
    <property type="match status" value="1"/>
</dbReference>
<dbReference type="Gene3D" id="2.60.120.290">
    <property type="entry name" value="Spermadhesin, CUB domain"/>
    <property type="match status" value="1"/>
</dbReference>
<keyword evidence="1 2" id="KW-1015">Disulfide bond</keyword>
<name>A0A3S3P8H4_9ACAR</name>
<dbReference type="AlphaFoldDB" id="A0A3S3P8H4"/>
<feature type="compositionally biased region" description="Low complexity" evidence="3">
    <location>
        <begin position="332"/>
        <end position="343"/>
    </location>
</feature>
<evidence type="ECO:0000256" key="1">
    <source>
        <dbReference type="ARBA" id="ARBA00023157"/>
    </source>
</evidence>
<evidence type="ECO:0000256" key="3">
    <source>
        <dbReference type="SAM" id="MobiDB-lite"/>
    </source>
</evidence>
<evidence type="ECO:0000313" key="6">
    <source>
        <dbReference type="EMBL" id="RWS03339.1"/>
    </source>
</evidence>
<accession>A0A3S3P8H4</accession>
<feature type="chain" id="PRO_5018671917" description="CUB domain-containing protein" evidence="4">
    <location>
        <begin position="19"/>
        <end position="427"/>
    </location>
</feature>
<dbReference type="OrthoDB" id="2105077at2759"/>
<feature type="signal peptide" evidence="4">
    <location>
        <begin position="1"/>
        <end position="18"/>
    </location>
</feature>
<organism evidence="6 7">
    <name type="scientific">Dinothrombium tinctorium</name>
    <dbReference type="NCBI Taxonomy" id="1965070"/>
    <lineage>
        <taxon>Eukaryota</taxon>
        <taxon>Metazoa</taxon>
        <taxon>Ecdysozoa</taxon>
        <taxon>Arthropoda</taxon>
        <taxon>Chelicerata</taxon>
        <taxon>Arachnida</taxon>
        <taxon>Acari</taxon>
        <taxon>Acariformes</taxon>
        <taxon>Trombidiformes</taxon>
        <taxon>Prostigmata</taxon>
        <taxon>Anystina</taxon>
        <taxon>Parasitengona</taxon>
        <taxon>Trombidioidea</taxon>
        <taxon>Trombidiidae</taxon>
        <taxon>Dinothrombium</taxon>
    </lineage>
</organism>
<protein>
    <recommendedName>
        <fullName evidence="5">CUB domain-containing protein</fullName>
    </recommendedName>
</protein>
<evidence type="ECO:0000256" key="2">
    <source>
        <dbReference type="PROSITE-ProRule" id="PRU00059"/>
    </source>
</evidence>